<reference evidence="4" key="2">
    <citation type="submission" date="2023-05" db="EMBL/GenBank/DDBJ databases">
        <authorList>
            <person name="Schelkunov M.I."/>
        </authorList>
    </citation>
    <scope>NUCLEOTIDE SEQUENCE</scope>
    <source>
        <strain evidence="4">Hsosn_3</strain>
        <tissue evidence="4">Leaf</tissue>
    </source>
</reference>
<feature type="compositionally biased region" description="Polar residues" evidence="2">
    <location>
        <begin position="804"/>
        <end position="817"/>
    </location>
</feature>
<name>A0AAD8IW59_9APIA</name>
<reference evidence="4" key="1">
    <citation type="submission" date="2023-02" db="EMBL/GenBank/DDBJ databases">
        <title>Genome of toxic invasive species Heracleum sosnowskyi carries increased number of genes despite the absence of recent whole-genome duplications.</title>
        <authorList>
            <person name="Schelkunov M."/>
            <person name="Shtratnikova V."/>
            <person name="Makarenko M."/>
            <person name="Klepikova A."/>
            <person name="Omelchenko D."/>
            <person name="Novikova G."/>
            <person name="Obukhova E."/>
            <person name="Bogdanov V."/>
            <person name="Penin A."/>
            <person name="Logacheva M."/>
        </authorList>
    </citation>
    <scope>NUCLEOTIDE SEQUENCE</scope>
    <source>
        <strain evidence="4">Hsosn_3</strain>
        <tissue evidence="4">Leaf</tissue>
    </source>
</reference>
<feature type="region of interest" description="Disordered" evidence="2">
    <location>
        <begin position="621"/>
        <end position="641"/>
    </location>
</feature>
<evidence type="ECO:0000256" key="1">
    <source>
        <dbReference type="PROSITE-ProRule" id="PRU00176"/>
    </source>
</evidence>
<proteinExistence type="predicted"/>
<protein>
    <submittedName>
        <fullName evidence="4">Flowering time control protein like</fullName>
    </submittedName>
</protein>
<dbReference type="InterPro" id="IPR012921">
    <property type="entry name" value="SPOC_C"/>
</dbReference>
<dbReference type="InterPro" id="IPR012677">
    <property type="entry name" value="Nucleotide-bd_a/b_plait_sf"/>
</dbReference>
<dbReference type="PANTHER" id="PTHR21494:SF2">
    <property type="entry name" value="NUCLEIC ACID BINDING PROTEIN"/>
    <property type="match status" value="1"/>
</dbReference>
<dbReference type="CDD" id="cd21546">
    <property type="entry name" value="SPOC_FPA-like"/>
    <property type="match status" value="1"/>
</dbReference>
<dbReference type="Proteomes" id="UP001237642">
    <property type="component" value="Unassembled WGS sequence"/>
</dbReference>
<dbReference type="PROSITE" id="PS50102">
    <property type="entry name" value="RRM"/>
    <property type="match status" value="1"/>
</dbReference>
<feature type="region of interest" description="Disordered" evidence="2">
    <location>
        <begin position="778"/>
        <end position="817"/>
    </location>
</feature>
<keyword evidence="1" id="KW-0694">RNA-binding</keyword>
<evidence type="ECO:0000313" key="5">
    <source>
        <dbReference type="Proteomes" id="UP001237642"/>
    </source>
</evidence>
<dbReference type="GO" id="GO:0043130">
    <property type="term" value="F:ubiquitin binding"/>
    <property type="evidence" value="ECO:0007669"/>
    <property type="project" value="TreeGrafter"/>
</dbReference>
<feature type="region of interest" description="Disordered" evidence="2">
    <location>
        <begin position="957"/>
        <end position="1012"/>
    </location>
</feature>
<keyword evidence="5" id="KW-1185">Reference proteome</keyword>
<dbReference type="Pfam" id="PF07744">
    <property type="entry name" value="SPOC"/>
    <property type="match status" value="1"/>
</dbReference>
<evidence type="ECO:0000256" key="2">
    <source>
        <dbReference type="SAM" id="MobiDB-lite"/>
    </source>
</evidence>
<dbReference type="GO" id="GO:0003723">
    <property type="term" value="F:RNA binding"/>
    <property type="evidence" value="ECO:0007669"/>
    <property type="project" value="UniProtKB-UniRule"/>
</dbReference>
<dbReference type="InterPro" id="IPR035979">
    <property type="entry name" value="RBD_domain_sf"/>
</dbReference>
<dbReference type="InterPro" id="IPR052586">
    <property type="entry name" value="ASCC2"/>
</dbReference>
<feature type="domain" description="RRM" evidence="3">
    <location>
        <begin position="435"/>
        <end position="507"/>
    </location>
</feature>
<evidence type="ECO:0000259" key="3">
    <source>
        <dbReference type="PROSITE" id="PS50102"/>
    </source>
</evidence>
<dbReference type="InterPro" id="IPR000504">
    <property type="entry name" value="RRM_dom"/>
</dbReference>
<sequence>MVSADQPLKKRKLYANHNSPSKSLSADEILRRRRNQEEIRNVYEHYKLLKQCISNKNPSFMPKLEESYLALITASRGCTSVQRIVAEFIPRYASFCPTALEAATKVVINMHNCSLAVIRRGEDVDGVACRTATLCISGLVDICKAAQSEAPTSSVIQGICSSVFINLKTIMQWPNYPSSNDTRHKTEEITHHGLVSHDNHKSAGQRLVLKRCLLGLVVSKYPSLKNWIILRYKKFCTSASLQLASEIKSLLEEVFQSFDEQVKAADDQLNSIEDNSITSNNFSAQYSTPKGHDNDSEISIRDGLYVNNLADKFLGQKLTDRRLLIPPETPMRVTVGSNVDVGGPRSMDFDTSDTGEILRRRSSTPRDLLNNQMHSPITRKSFDMRSNSFEGSIGHLQLPVDSPQHHMPMPSPSTSQGSWFSDGDPAAMDIFSASRRLWLGSLGPDASEALVRFQFEKFGPTEQFLYYPYKGFASVEYKGIMDAVRARGYMRGCAPWGAPLQVKFLDIGLGTRGAINGVAIGSCCHVYVGNVPTQWAKDEILHEIMKVVYKGPIRITDLRSEMALLMEFESPEEATNVMAHLRQWRKESGKYLLPSDVGPANSRIHMETSRHGPITPAYFRSNSGNGVTESPRAQTLLESPSESYRTRMSSLTTLLASLRAKYNITSNGSNIGSYIHGNYQAASVREDGLPTSTLWISLPNTNSSSVTDDEVITICNLAVSGVGSVLRMTRAHMHMGPCWFVECSSIDAASTALKILRGSPGIFFQVDFSYPGKHHATSFQVKQDSGSSENMSQRRSPEIHQSTRHTQSNWTPYGSSTAPEVRATVCSTFDKNMATDSPQGGGRGGLGANEQMWMYNNPTTDIYPAPGSHSFMTAATMGPHIPPQLNYASSSMRPYYPLNNSWDARSHTHLPNAISAGLVSTNLHTPVVPPPFLPPSVTPLTQMVGSSVQQFDQTFFRPAVPPPLTNLPQPDLAPPLPPPPSSPPPLPQSLPPVVPPPPSSPPPLPPRESSNLESSGQFIAYNWRGTLSKSGVHYCTINAQRLHSDMCKYSIAASEPAEWPAKLDMTKRTDFRHVKTTFSSTPAHKREVCQLLPSAAEDNKGFQDFISYLKQRECAGVIKIPATRPMWARLLFILPYSPELVSMLSISPTSPDCLVALVLPKETNFEWAYEKS</sequence>
<dbReference type="PANTHER" id="PTHR21494">
    <property type="entry name" value="ACTIVATING SIGNAL COINTEGRATOR 1 COMPLEX SUBUNIT 2 ASC-1 COMPLEX SUBUNIT P100"/>
    <property type="match status" value="1"/>
</dbReference>
<comment type="caution">
    <text evidence="4">The sequence shown here is derived from an EMBL/GenBank/DDBJ whole genome shotgun (WGS) entry which is preliminary data.</text>
</comment>
<feature type="compositionally biased region" description="Polar residues" evidence="2">
    <location>
        <begin position="778"/>
        <end position="794"/>
    </location>
</feature>
<dbReference type="EMBL" id="JAUIZM010000003">
    <property type="protein sequence ID" value="KAK1392348.1"/>
    <property type="molecule type" value="Genomic_DNA"/>
</dbReference>
<dbReference type="Gene3D" id="3.30.70.330">
    <property type="match status" value="1"/>
</dbReference>
<evidence type="ECO:0000313" key="4">
    <source>
        <dbReference type="EMBL" id="KAK1392348.1"/>
    </source>
</evidence>
<feature type="region of interest" description="Disordered" evidence="2">
    <location>
        <begin position="335"/>
        <end position="354"/>
    </location>
</feature>
<gene>
    <name evidence="4" type="ORF">POM88_011404</name>
</gene>
<accession>A0AAD8IW59</accession>
<dbReference type="SUPFAM" id="SSF54928">
    <property type="entry name" value="RNA-binding domain, RBD"/>
    <property type="match status" value="1"/>
</dbReference>
<feature type="compositionally biased region" description="Pro residues" evidence="2">
    <location>
        <begin position="959"/>
        <end position="1006"/>
    </location>
</feature>
<organism evidence="4 5">
    <name type="scientific">Heracleum sosnowskyi</name>
    <dbReference type="NCBI Taxonomy" id="360622"/>
    <lineage>
        <taxon>Eukaryota</taxon>
        <taxon>Viridiplantae</taxon>
        <taxon>Streptophyta</taxon>
        <taxon>Embryophyta</taxon>
        <taxon>Tracheophyta</taxon>
        <taxon>Spermatophyta</taxon>
        <taxon>Magnoliopsida</taxon>
        <taxon>eudicotyledons</taxon>
        <taxon>Gunneridae</taxon>
        <taxon>Pentapetalae</taxon>
        <taxon>asterids</taxon>
        <taxon>campanulids</taxon>
        <taxon>Apiales</taxon>
        <taxon>Apiaceae</taxon>
        <taxon>Apioideae</taxon>
        <taxon>apioid superclade</taxon>
        <taxon>Tordylieae</taxon>
        <taxon>Tordyliinae</taxon>
        <taxon>Heracleum</taxon>
    </lineage>
</organism>
<dbReference type="SMART" id="SM00360">
    <property type="entry name" value="RRM"/>
    <property type="match status" value="1"/>
</dbReference>
<dbReference type="AlphaFoldDB" id="A0AAD8IW59"/>